<dbReference type="PANTHER" id="PTHR33202">
    <property type="entry name" value="ZINC UPTAKE REGULATION PROTEIN"/>
    <property type="match status" value="1"/>
</dbReference>
<evidence type="ECO:0000256" key="2">
    <source>
        <dbReference type="ARBA" id="ARBA00022491"/>
    </source>
</evidence>
<feature type="binding site" evidence="7">
    <location>
        <position position="133"/>
    </location>
    <ligand>
        <name>Zn(2+)</name>
        <dbReference type="ChEBI" id="CHEBI:29105"/>
    </ligand>
</feature>
<dbReference type="GO" id="GO:0000976">
    <property type="term" value="F:transcription cis-regulatory region binding"/>
    <property type="evidence" value="ECO:0007669"/>
    <property type="project" value="TreeGrafter"/>
</dbReference>
<keyword evidence="9" id="KW-1185">Reference proteome</keyword>
<dbReference type="GeneID" id="90545181"/>
<dbReference type="PANTHER" id="PTHR33202:SF7">
    <property type="entry name" value="FERRIC UPTAKE REGULATION PROTEIN"/>
    <property type="match status" value="1"/>
</dbReference>
<evidence type="ECO:0000256" key="5">
    <source>
        <dbReference type="ARBA" id="ARBA00023125"/>
    </source>
</evidence>
<evidence type="ECO:0000313" key="9">
    <source>
        <dbReference type="Proteomes" id="UP000182135"/>
    </source>
</evidence>
<dbReference type="OrthoDB" id="8659436at2"/>
<dbReference type="GO" id="GO:0008270">
    <property type="term" value="F:zinc ion binding"/>
    <property type="evidence" value="ECO:0007669"/>
    <property type="project" value="TreeGrafter"/>
</dbReference>
<dbReference type="InterPro" id="IPR036388">
    <property type="entry name" value="WH-like_DNA-bd_sf"/>
</dbReference>
<dbReference type="InterPro" id="IPR043135">
    <property type="entry name" value="Fur_C"/>
</dbReference>
<comment type="cofactor">
    <cofactor evidence="7">
        <name>Zn(2+)</name>
        <dbReference type="ChEBI" id="CHEBI:29105"/>
    </cofactor>
    <text evidence="7">Binds 1 zinc ion per subunit.</text>
</comment>
<evidence type="ECO:0000256" key="3">
    <source>
        <dbReference type="ARBA" id="ARBA00022833"/>
    </source>
</evidence>
<keyword evidence="2" id="KW-0678">Repressor</keyword>
<evidence type="ECO:0000313" key="8">
    <source>
        <dbReference type="EMBL" id="SFF58277.1"/>
    </source>
</evidence>
<gene>
    <name evidence="8" type="ORF">SAMN04487885_103140</name>
</gene>
<dbReference type="RefSeq" id="WP_051196375.1">
    <property type="nucleotide sequence ID" value="NZ_BAAACD010000011.1"/>
</dbReference>
<feature type="binding site" evidence="7">
    <location>
        <position position="93"/>
    </location>
    <ligand>
        <name>Zn(2+)</name>
        <dbReference type="ChEBI" id="CHEBI:29105"/>
    </ligand>
</feature>
<organism evidence="8 9">
    <name type="scientific">Clostridium cadaveris</name>
    <dbReference type="NCBI Taxonomy" id="1529"/>
    <lineage>
        <taxon>Bacteria</taxon>
        <taxon>Bacillati</taxon>
        <taxon>Bacillota</taxon>
        <taxon>Clostridia</taxon>
        <taxon>Eubacteriales</taxon>
        <taxon>Clostridiaceae</taxon>
        <taxon>Clostridium</taxon>
    </lineage>
</organism>
<feature type="binding site" evidence="7">
    <location>
        <position position="130"/>
    </location>
    <ligand>
        <name>Zn(2+)</name>
        <dbReference type="ChEBI" id="CHEBI:29105"/>
    </ligand>
</feature>
<comment type="similarity">
    <text evidence="1">Belongs to the Fur family.</text>
</comment>
<dbReference type="Proteomes" id="UP000182135">
    <property type="component" value="Unassembled WGS sequence"/>
</dbReference>
<dbReference type="STRING" id="1529.SAMN04487885_103140"/>
<dbReference type="GO" id="GO:0045892">
    <property type="term" value="P:negative regulation of DNA-templated transcription"/>
    <property type="evidence" value="ECO:0007669"/>
    <property type="project" value="TreeGrafter"/>
</dbReference>
<reference evidence="8 9" key="1">
    <citation type="submission" date="2016-10" db="EMBL/GenBank/DDBJ databases">
        <authorList>
            <person name="de Groot N.N."/>
        </authorList>
    </citation>
    <scope>NUCLEOTIDE SEQUENCE [LARGE SCALE GENOMIC DNA]</scope>
    <source>
        <strain evidence="8 9">NLAE-zl-G419</strain>
    </source>
</reference>
<dbReference type="Pfam" id="PF01475">
    <property type="entry name" value="FUR"/>
    <property type="match status" value="1"/>
</dbReference>
<proteinExistence type="inferred from homology"/>
<feature type="binding site" evidence="7">
    <location>
        <position position="90"/>
    </location>
    <ligand>
        <name>Zn(2+)</name>
        <dbReference type="ChEBI" id="CHEBI:29105"/>
    </ligand>
</feature>
<dbReference type="eggNOG" id="COG0735">
    <property type="taxonomic scope" value="Bacteria"/>
</dbReference>
<dbReference type="GO" id="GO:1900376">
    <property type="term" value="P:regulation of secondary metabolite biosynthetic process"/>
    <property type="evidence" value="ECO:0007669"/>
    <property type="project" value="TreeGrafter"/>
</dbReference>
<evidence type="ECO:0000256" key="6">
    <source>
        <dbReference type="ARBA" id="ARBA00023163"/>
    </source>
</evidence>
<keyword evidence="3 7" id="KW-0862">Zinc</keyword>
<evidence type="ECO:0000256" key="7">
    <source>
        <dbReference type="PIRSR" id="PIRSR602481-1"/>
    </source>
</evidence>
<dbReference type="InterPro" id="IPR002481">
    <property type="entry name" value="FUR"/>
</dbReference>
<dbReference type="SUPFAM" id="SSF46785">
    <property type="entry name" value="Winged helix' DNA-binding domain"/>
    <property type="match status" value="1"/>
</dbReference>
<dbReference type="GO" id="GO:0003700">
    <property type="term" value="F:DNA-binding transcription factor activity"/>
    <property type="evidence" value="ECO:0007669"/>
    <property type="project" value="InterPro"/>
</dbReference>
<evidence type="ECO:0000256" key="1">
    <source>
        <dbReference type="ARBA" id="ARBA00007957"/>
    </source>
</evidence>
<dbReference type="Gene3D" id="1.10.10.10">
    <property type="entry name" value="Winged helix-like DNA-binding domain superfamily/Winged helix DNA-binding domain"/>
    <property type="match status" value="1"/>
</dbReference>
<keyword evidence="4" id="KW-0805">Transcription regulation</keyword>
<dbReference type="EMBL" id="FOOE01000003">
    <property type="protein sequence ID" value="SFF58277.1"/>
    <property type="molecule type" value="Genomic_DNA"/>
</dbReference>
<evidence type="ECO:0000256" key="4">
    <source>
        <dbReference type="ARBA" id="ARBA00023015"/>
    </source>
</evidence>
<keyword evidence="7" id="KW-0479">Metal-binding</keyword>
<keyword evidence="5" id="KW-0238">DNA-binding</keyword>
<dbReference type="Gene3D" id="3.30.1490.190">
    <property type="match status" value="1"/>
</dbReference>
<keyword evidence="6" id="KW-0804">Transcription</keyword>
<protein>
    <submittedName>
        <fullName evidence="8">Fur family transcriptional regulator, ferric uptake regulator</fullName>
    </submittedName>
</protein>
<dbReference type="AlphaFoldDB" id="A0A1I2JZA8"/>
<accession>A0A1I2JZA8</accession>
<sequence>MSRLSYQTKQKKAILDFLKLNCDEHITISQISEYLRKVGIQVGTTTIYRNMDALVEQGIVKKYAMEGNAGAYFEYIGDREWPQRQFHFRCKDCGKLLHFQSEKLQMLDAYFKEEVPIKIDLGQTVFYGICDICFKNEVKEVNANKDKA</sequence>
<dbReference type="InterPro" id="IPR036390">
    <property type="entry name" value="WH_DNA-bd_sf"/>
</dbReference>
<name>A0A1I2JZA8_9CLOT</name>
<dbReference type="CDD" id="cd07153">
    <property type="entry name" value="Fur_like"/>
    <property type="match status" value="1"/>
</dbReference>